<feature type="transmembrane region" description="Helical" evidence="1">
    <location>
        <begin position="35"/>
        <end position="54"/>
    </location>
</feature>
<proteinExistence type="predicted"/>
<comment type="caution">
    <text evidence="2">The sequence shown here is derived from an EMBL/GenBank/DDBJ whole genome shotgun (WGS) entry which is preliminary data.</text>
</comment>
<accession>A0A2W5C540</accession>
<dbReference type="AlphaFoldDB" id="A0A2W5C540"/>
<sequence length="94" mass="9918">MREAELPLFGAWAILAGLLQLVAAMRRWRTVGAQWAMVLSGAQSALAGGIFIFRAKGPTAPTIADFAPYALLGAIYFLISGGWLVVKGARAARG</sequence>
<feature type="transmembrane region" description="Helical" evidence="1">
    <location>
        <begin position="66"/>
        <end position="86"/>
    </location>
</feature>
<evidence type="ECO:0000256" key="1">
    <source>
        <dbReference type="SAM" id="Phobius"/>
    </source>
</evidence>
<organism evidence="2 3">
    <name type="scientific">Sphingomonas sanxanigenens</name>
    <dbReference type="NCBI Taxonomy" id="397260"/>
    <lineage>
        <taxon>Bacteria</taxon>
        <taxon>Pseudomonadati</taxon>
        <taxon>Pseudomonadota</taxon>
        <taxon>Alphaproteobacteria</taxon>
        <taxon>Sphingomonadales</taxon>
        <taxon>Sphingomonadaceae</taxon>
        <taxon>Sphingomonas</taxon>
    </lineage>
</organism>
<keyword evidence="1" id="KW-0812">Transmembrane</keyword>
<reference evidence="2 3" key="1">
    <citation type="submission" date="2017-08" db="EMBL/GenBank/DDBJ databases">
        <title>Infants hospitalized years apart are colonized by the same room-sourced microbial strains.</title>
        <authorList>
            <person name="Brooks B."/>
            <person name="Olm M.R."/>
            <person name="Firek B.A."/>
            <person name="Baker R."/>
            <person name="Thomas B.C."/>
            <person name="Morowitz M.J."/>
            <person name="Banfield J.F."/>
        </authorList>
    </citation>
    <scope>NUCLEOTIDE SEQUENCE [LARGE SCALE GENOMIC DNA]</scope>
    <source>
        <strain evidence="2">S2_018_000_R2_101</strain>
    </source>
</reference>
<gene>
    <name evidence="2" type="ORF">DI623_10620</name>
</gene>
<dbReference type="Proteomes" id="UP000249066">
    <property type="component" value="Unassembled WGS sequence"/>
</dbReference>
<evidence type="ECO:0000313" key="2">
    <source>
        <dbReference type="EMBL" id="PZO89308.1"/>
    </source>
</evidence>
<evidence type="ECO:0000313" key="3">
    <source>
        <dbReference type="Proteomes" id="UP000249066"/>
    </source>
</evidence>
<protein>
    <submittedName>
        <fullName evidence="2">Uncharacterized protein</fullName>
    </submittedName>
</protein>
<name>A0A2W5C540_9SPHN</name>
<keyword evidence="1" id="KW-0472">Membrane</keyword>
<dbReference type="Pfam" id="PF03729">
    <property type="entry name" value="DUF308"/>
    <property type="match status" value="1"/>
</dbReference>
<feature type="transmembrane region" description="Helical" evidence="1">
    <location>
        <begin position="6"/>
        <end position="23"/>
    </location>
</feature>
<dbReference type="InterPro" id="IPR005325">
    <property type="entry name" value="DUF308_memb"/>
</dbReference>
<dbReference type="EMBL" id="QFNN01000064">
    <property type="protein sequence ID" value="PZO89308.1"/>
    <property type="molecule type" value="Genomic_DNA"/>
</dbReference>
<keyword evidence="1" id="KW-1133">Transmembrane helix</keyword>